<feature type="transmembrane region" description="Helical" evidence="5">
    <location>
        <begin position="247"/>
        <end position="270"/>
    </location>
</feature>
<feature type="transmembrane region" description="Helical" evidence="5">
    <location>
        <begin position="346"/>
        <end position="364"/>
    </location>
</feature>
<dbReference type="Pfam" id="PF07690">
    <property type="entry name" value="MFS_1"/>
    <property type="match status" value="1"/>
</dbReference>
<organism evidence="7 8">
    <name type="scientific">Pseudonocardia humida</name>
    <dbReference type="NCBI Taxonomy" id="2800819"/>
    <lineage>
        <taxon>Bacteria</taxon>
        <taxon>Bacillati</taxon>
        <taxon>Actinomycetota</taxon>
        <taxon>Actinomycetes</taxon>
        <taxon>Pseudonocardiales</taxon>
        <taxon>Pseudonocardiaceae</taxon>
        <taxon>Pseudonocardia</taxon>
    </lineage>
</organism>
<protein>
    <submittedName>
        <fullName evidence="7">MFS transporter</fullName>
    </submittedName>
</protein>
<dbReference type="PROSITE" id="PS50850">
    <property type="entry name" value="MFS"/>
    <property type="match status" value="1"/>
</dbReference>
<dbReference type="InterPro" id="IPR036259">
    <property type="entry name" value="MFS_trans_sf"/>
</dbReference>
<feature type="transmembrane region" description="Helical" evidence="5">
    <location>
        <begin position="282"/>
        <end position="302"/>
    </location>
</feature>
<feature type="transmembrane region" description="Helical" evidence="5">
    <location>
        <begin position="370"/>
        <end position="387"/>
    </location>
</feature>
<dbReference type="EMBL" id="JAGSOV010000077">
    <property type="protein sequence ID" value="MCO1660128.1"/>
    <property type="molecule type" value="Genomic_DNA"/>
</dbReference>
<dbReference type="Gene3D" id="1.20.1250.20">
    <property type="entry name" value="MFS general substrate transporter like domains"/>
    <property type="match status" value="1"/>
</dbReference>
<accession>A0ABT1AAU5</accession>
<reference evidence="7" key="1">
    <citation type="submission" date="2021-04" db="EMBL/GenBank/DDBJ databases">
        <title>Pseudonocardia sp. nov., isolated from sandy soil of mangrove forest.</title>
        <authorList>
            <person name="Zan Z."/>
            <person name="Huang R."/>
            <person name="Liu W."/>
        </authorList>
    </citation>
    <scope>NUCLEOTIDE SEQUENCE</scope>
    <source>
        <strain evidence="7">S2-4</strain>
    </source>
</reference>
<evidence type="ECO:0000256" key="5">
    <source>
        <dbReference type="SAM" id="Phobius"/>
    </source>
</evidence>
<comment type="caution">
    <text evidence="7">The sequence shown here is derived from an EMBL/GenBank/DDBJ whole genome shotgun (WGS) entry which is preliminary data.</text>
</comment>
<keyword evidence="8" id="KW-1185">Reference proteome</keyword>
<evidence type="ECO:0000256" key="2">
    <source>
        <dbReference type="ARBA" id="ARBA00022692"/>
    </source>
</evidence>
<gene>
    <name evidence="7" type="ORF">KDL28_34220</name>
</gene>
<feature type="transmembrane region" description="Helical" evidence="5">
    <location>
        <begin position="81"/>
        <end position="99"/>
    </location>
</feature>
<evidence type="ECO:0000256" key="4">
    <source>
        <dbReference type="ARBA" id="ARBA00023136"/>
    </source>
</evidence>
<feature type="domain" description="Major facilitator superfamily (MFS) profile" evidence="6">
    <location>
        <begin position="1"/>
        <end position="390"/>
    </location>
</feature>
<feature type="transmembrane region" description="Helical" evidence="5">
    <location>
        <begin position="213"/>
        <end position="235"/>
    </location>
</feature>
<dbReference type="PANTHER" id="PTHR23534">
    <property type="entry name" value="MFS PERMEASE"/>
    <property type="match status" value="1"/>
</dbReference>
<evidence type="ECO:0000313" key="8">
    <source>
        <dbReference type="Proteomes" id="UP001165283"/>
    </source>
</evidence>
<dbReference type="RefSeq" id="WP_252445430.1">
    <property type="nucleotide sequence ID" value="NZ_JAGSOV010000077.1"/>
</dbReference>
<feature type="transmembrane region" description="Helical" evidence="5">
    <location>
        <begin position="308"/>
        <end position="334"/>
    </location>
</feature>
<name>A0ABT1AAU5_9PSEU</name>
<evidence type="ECO:0000256" key="3">
    <source>
        <dbReference type="ARBA" id="ARBA00022989"/>
    </source>
</evidence>
<keyword evidence="4 5" id="KW-0472">Membrane</keyword>
<feature type="transmembrane region" description="Helical" evidence="5">
    <location>
        <begin position="170"/>
        <end position="192"/>
    </location>
</feature>
<dbReference type="Proteomes" id="UP001165283">
    <property type="component" value="Unassembled WGS sequence"/>
</dbReference>
<dbReference type="PANTHER" id="PTHR23534:SF1">
    <property type="entry name" value="MAJOR FACILITATOR SUPERFAMILY PROTEIN"/>
    <property type="match status" value="1"/>
</dbReference>
<keyword evidence="3 5" id="KW-1133">Transmembrane helix</keyword>
<evidence type="ECO:0000259" key="6">
    <source>
        <dbReference type="PROSITE" id="PS50850"/>
    </source>
</evidence>
<feature type="transmembrane region" description="Helical" evidence="5">
    <location>
        <begin position="49"/>
        <end position="69"/>
    </location>
</feature>
<keyword evidence="2 5" id="KW-0812">Transmembrane</keyword>
<proteinExistence type="predicted"/>
<dbReference type="InterPro" id="IPR006311">
    <property type="entry name" value="TAT_signal"/>
</dbReference>
<feature type="transmembrane region" description="Helical" evidence="5">
    <location>
        <begin position="105"/>
        <end position="126"/>
    </location>
</feature>
<dbReference type="InterPro" id="IPR011701">
    <property type="entry name" value="MFS"/>
</dbReference>
<sequence>MPSTGPSRPAPTRPIRRALWGAGALGGLAQSLAGAASGLLAPAAGWPDAVAGLPMTAQVTGAAAAGLALSRLTARHGRRAGLATGAAGGALGCAVIAVAPGVLVVVLVGNALIGAGATAVSLGRYAAADLVAERARPAAMAAVLLAVTVGAVTGPNLLGPAALLAAAAGTGWATGSFAMAAAAFAAAAAVLLGGLRGLPRPVAAEPGARPERALPVGAAGIATLALANLVMVAVMTMTPLHLHHGGAGLWAIGAVVSAHIAAMYAPAPLSARLTARAGPRRAAALATAVLVAACAVAAGGQAPLVVGAAMVLLGAGWNLALVAGSALLTAGVPVAGRPRREGLGEAAMGVAAATGGAASGPLLAGGGYPVLAAAGAAAALLVLPVLARSPRPTRAPAVRP</sequence>
<dbReference type="InterPro" id="IPR020846">
    <property type="entry name" value="MFS_dom"/>
</dbReference>
<dbReference type="PROSITE" id="PS51318">
    <property type="entry name" value="TAT"/>
    <property type="match status" value="1"/>
</dbReference>
<feature type="transmembrane region" description="Helical" evidence="5">
    <location>
        <begin position="138"/>
        <end position="158"/>
    </location>
</feature>
<evidence type="ECO:0000313" key="7">
    <source>
        <dbReference type="EMBL" id="MCO1660128.1"/>
    </source>
</evidence>
<dbReference type="SUPFAM" id="SSF103473">
    <property type="entry name" value="MFS general substrate transporter"/>
    <property type="match status" value="1"/>
</dbReference>
<evidence type="ECO:0000256" key="1">
    <source>
        <dbReference type="ARBA" id="ARBA00004651"/>
    </source>
</evidence>
<comment type="subcellular location">
    <subcellularLocation>
        <location evidence="1">Cell membrane</location>
        <topology evidence="1">Multi-pass membrane protein</topology>
    </subcellularLocation>
</comment>